<dbReference type="GO" id="GO:0005516">
    <property type="term" value="F:calmodulin binding"/>
    <property type="evidence" value="ECO:0007669"/>
    <property type="project" value="InterPro"/>
</dbReference>
<evidence type="ECO:0000256" key="5">
    <source>
        <dbReference type="ARBA" id="ARBA00023159"/>
    </source>
</evidence>
<dbReference type="PANTHER" id="PTHR31713">
    <property type="entry name" value="OS02G0177800 PROTEIN"/>
    <property type="match status" value="1"/>
</dbReference>
<keyword evidence="4" id="KW-0238">DNA-binding</keyword>
<comment type="subcellular location">
    <subcellularLocation>
        <location evidence="1">Nucleus</location>
    </subcellularLocation>
</comment>
<dbReference type="Proteomes" id="UP001327560">
    <property type="component" value="Chromosome 1"/>
</dbReference>
<dbReference type="GO" id="GO:0043565">
    <property type="term" value="F:sequence-specific DNA binding"/>
    <property type="evidence" value="ECO:0007669"/>
    <property type="project" value="TreeGrafter"/>
</dbReference>
<sequence length="422" mass="47170">MARRRVFDDSDDEESWSQSGDKRIKRLPSFSTVIKEAITANKLQNVFFAMEPLFRKVVQEELERLMLNHSTISPQRCLQMRVESANIQPSTLKLIFKHPPSTSIFTGSKIEDINGNPLQLLLVNAEVSLELPAVKVELVALDGDFPHSDVDWNSAKFQSNIVKQRAGKRPLLVGDVTVILKNGAVAPELCFTDNSSWTKSGQFRIGARVLPGSYDGPRIKEAITDGFKVKDHRGESYKKHHPPALEDEVWRLVKIAKDGVFHKKLAAHNINTVQDFLKKFNLDPDALRKILGTGMSERTWKATTGHASTCDVGDQLYLHRGLKCDLLLNSVCQVVSVVAGGNSFAPQDLRGADKVYIQSLVREACKNWDNLEEHNGFYEAKASINQTDLSMAQAAAEEAMPLSTDQQNGTLMEDQFGEYEFN</sequence>
<evidence type="ECO:0000256" key="3">
    <source>
        <dbReference type="ARBA" id="ARBA00023015"/>
    </source>
</evidence>
<feature type="domain" description="Calmodulin binding protein-like N-terminal" evidence="9">
    <location>
        <begin position="92"/>
        <end position="232"/>
    </location>
</feature>
<evidence type="ECO:0000256" key="1">
    <source>
        <dbReference type="ARBA" id="ARBA00004123"/>
    </source>
</evidence>
<dbReference type="InterPro" id="IPR046829">
    <property type="entry name" value="Calmod_bind_C"/>
</dbReference>
<dbReference type="GO" id="GO:0003700">
    <property type="term" value="F:DNA-binding transcription factor activity"/>
    <property type="evidence" value="ECO:0007669"/>
    <property type="project" value="TreeGrafter"/>
</dbReference>
<evidence type="ECO:0000256" key="6">
    <source>
        <dbReference type="ARBA" id="ARBA00023163"/>
    </source>
</evidence>
<dbReference type="GO" id="GO:0005634">
    <property type="term" value="C:nucleus"/>
    <property type="evidence" value="ECO:0007669"/>
    <property type="project" value="UniProtKB-SubCell"/>
</dbReference>
<dbReference type="GO" id="GO:0080142">
    <property type="term" value="P:regulation of salicylic acid biosynthetic process"/>
    <property type="evidence" value="ECO:0007669"/>
    <property type="project" value="TreeGrafter"/>
</dbReference>
<accession>A0AAQ3Q0H0</accession>
<dbReference type="EMBL" id="CP136890">
    <property type="protein sequence ID" value="WOK94170.1"/>
    <property type="molecule type" value="Genomic_DNA"/>
</dbReference>
<reference evidence="12 13" key="1">
    <citation type="submission" date="2023-10" db="EMBL/GenBank/DDBJ databases">
        <title>Chromosome-scale genome assembly provides insights into flower coloration mechanisms of Canna indica.</title>
        <authorList>
            <person name="Li C."/>
        </authorList>
    </citation>
    <scope>NUCLEOTIDE SEQUENCE [LARGE SCALE GENOMIC DNA]</scope>
    <source>
        <tissue evidence="12">Flower</tissue>
    </source>
</reference>
<evidence type="ECO:0000256" key="2">
    <source>
        <dbReference type="ARBA" id="ARBA00007214"/>
    </source>
</evidence>
<organism evidence="12 13">
    <name type="scientific">Canna indica</name>
    <name type="common">Indian-shot</name>
    <dbReference type="NCBI Taxonomy" id="4628"/>
    <lineage>
        <taxon>Eukaryota</taxon>
        <taxon>Viridiplantae</taxon>
        <taxon>Streptophyta</taxon>
        <taxon>Embryophyta</taxon>
        <taxon>Tracheophyta</taxon>
        <taxon>Spermatophyta</taxon>
        <taxon>Magnoliopsida</taxon>
        <taxon>Liliopsida</taxon>
        <taxon>Zingiberales</taxon>
        <taxon>Cannaceae</taxon>
        <taxon>Canna</taxon>
    </lineage>
</organism>
<dbReference type="InterPro" id="IPR046830">
    <property type="entry name" value="Calmod_bind_M"/>
</dbReference>
<keyword evidence="13" id="KW-1185">Reference proteome</keyword>
<dbReference type="Pfam" id="PF20452">
    <property type="entry name" value="Calmod_bind_C"/>
    <property type="match status" value="1"/>
</dbReference>
<protein>
    <submittedName>
        <fullName evidence="12">Protein SAR DEFICIENT 1-like isoform X1</fullName>
    </submittedName>
</protein>
<evidence type="ECO:0000256" key="8">
    <source>
        <dbReference type="SAM" id="MobiDB-lite"/>
    </source>
</evidence>
<proteinExistence type="inferred from homology"/>
<keyword evidence="3" id="KW-0805">Transcription regulation</keyword>
<feature type="domain" description="Calmodulin binding protein central" evidence="10">
    <location>
        <begin position="244"/>
        <end position="310"/>
    </location>
</feature>
<gene>
    <name evidence="12" type="ORF">Cni_G02872</name>
</gene>
<dbReference type="Pfam" id="PF07887">
    <property type="entry name" value="Calmodulin_bind"/>
    <property type="match status" value="1"/>
</dbReference>
<evidence type="ECO:0000256" key="7">
    <source>
        <dbReference type="ARBA" id="ARBA00023242"/>
    </source>
</evidence>
<dbReference type="InterPro" id="IPR012416">
    <property type="entry name" value="CBP60"/>
</dbReference>
<dbReference type="PANTHER" id="PTHR31713:SF42">
    <property type="entry name" value="PROTEIN SAR DEFICIENT 1"/>
    <property type="match status" value="1"/>
</dbReference>
<feature type="domain" description="Calmodulin binding protein C-terminal" evidence="11">
    <location>
        <begin position="315"/>
        <end position="373"/>
    </location>
</feature>
<comment type="similarity">
    <text evidence="2">Belongs to the plant ACBP60 protein family.</text>
</comment>
<keyword evidence="5" id="KW-0010">Activator</keyword>
<evidence type="ECO:0000259" key="10">
    <source>
        <dbReference type="Pfam" id="PF20451"/>
    </source>
</evidence>
<feature type="region of interest" description="Disordered" evidence="8">
    <location>
        <begin position="1"/>
        <end position="21"/>
    </location>
</feature>
<keyword evidence="6" id="KW-0804">Transcription</keyword>
<evidence type="ECO:0000313" key="13">
    <source>
        <dbReference type="Proteomes" id="UP001327560"/>
    </source>
</evidence>
<evidence type="ECO:0000259" key="11">
    <source>
        <dbReference type="Pfam" id="PF20452"/>
    </source>
</evidence>
<evidence type="ECO:0000256" key="4">
    <source>
        <dbReference type="ARBA" id="ARBA00023125"/>
    </source>
</evidence>
<dbReference type="AlphaFoldDB" id="A0AAQ3Q0H0"/>
<evidence type="ECO:0000313" key="12">
    <source>
        <dbReference type="EMBL" id="WOK94170.1"/>
    </source>
</evidence>
<name>A0AAQ3Q0H0_9LILI</name>
<keyword evidence="7" id="KW-0539">Nucleus</keyword>
<dbReference type="Pfam" id="PF20451">
    <property type="entry name" value="Calmod_bind_M"/>
    <property type="match status" value="1"/>
</dbReference>
<evidence type="ECO:0000259" key="9">
    <source>
        <dbReference type="Pfam" id="PF07887"/>
    </source>
</evidence>
<dbReference type="InterPro" id="IPR046831">
    <property type="entry name" value="Calmodulin_bind_N"/>
</dbReference>